<dbReference type="AlphaFoldDB" id="A0A0W0TPI6"/>
<dbReference type="InterPro" id="IPR000792">
    <property type="entry name" value="Tscrpt_reg_LuxR_C"/>
</dbReference>
<dbReference type="InterPro" id="IPR035965">
    <property type="entry name" value="PAS-like_dom_sf"/>
</dbReference>
<evidence type="ECO:0000313" key="2">
    <source>
        <dbReference type="Proteomes" id="UP000054785"/>
    </source>
</evidence>
<dbReference type="PATRIC" id="fig|45065.4.peg.1988"/>
<dbReference type="Gene3D" id="1.10.10.10">
    <property type="entry name" value="Winged helix-like DNA-binding domain superfamily/Winged helix DNA-binding domain"/>
    <property type="match status" value="1"/>
</dbReference>
<dbReference type="Gene3D" id="3.30.450.20">
    <property type="entry name" value="PAS domain"/>
    <property type="match status" value="1"/>
</dbReference>
<dbReference type="GO" id="GO:0006355">
    <property type="term" value="P:regulation of DNA-templated transcription"/>
    <property type="evidence" value="ECO:0007669"/>
    <property type="project" value="InterPro"/>
</dbReference>
<dbReference type="RefSeq" id="WP_051550902.1">
    <property type="nucleotide sequence ID" value="NZ_CAAAHN010000038.1"/>
</dbReference>
<dbReference type="Pfam" id="PF08448">
    <property type="entry name" value="PAS_4"/>
    <property type="match status" value="1"/>
</dbReference>
<keyword evidence="2" id="KW-1185">Reference proteome</keyword>
<reference evidence="1 2" key="1">
    <citation type="submission" date="2015-11" db="EMBL/GenBank/DDBJ databases">
        <title>Genomic analysis of 38 Legionella species identifies large and diverse effector repertoires.</title>
        <authorList>
            <person name="Burstein D."/>
            <person name="Amaro F."/>
            <person name="Zusman T."/>
            <person name="Lifshitz Z."/>
            <person name="Cohen O."/>
            <person name="Gilbert J.A."/>
            <person name="Pupko T."/>
            <person name="Shuman H.A."/>
            <person name="Segal G."/>
        </authorList>
    </citation>
    <scope>NUCLEOTIDE SEQUENCE [LARGE SCALE GENOMIC DNA]</scope>
    <source>
        <strain evidence="1 2">ATCC 49504</strain>
    </source>
</reference>
<dbReference type="SMART" id="SM00421">
    <property type="entry name" value="HTH_LUXR"/>
    <property type="match status" value="1"/>
</dbReference>
<accession>A0A0W0TPI6</accession>
<dbReference type="OrthoDB" id="6065000at2"/>
<organism evidence="1 2">
    <name type="scientific">Legionella geestiana</name>
    <dbReference type="NCBI Taxonomy" id="45065"/>
    <lineage>
        <taxon>Bacteria</taxon>
        <taxon>Pseudomonadati</taxon>
        <taxon>Pseudomonadota</taxon>
        <taxon>Gammaproteobacteria</taxon>
        <taxon>Legionellales</taxon>
        <taxon>Legionellaceae</taxon>
        <taxon>Legionella</taxon>
    </lineage>
</organism>
<dbReference type="InterPro" id="IPR013656">
    <property type="entry name" value="PAS_4"/>
</dbReference>
<protein>
    <submittedName>
        <fullName evidence="1">Transcriptional regulator LuxR</fullName>
    </submittedName>
</protein>
<dbReference type="SUPFAM" id="SSF55785">
    <property type="entry name" value="PYP-like sensor domain (PAS domain)"/>
    <property type="match status" value="1"/>
</dbReference>
<dbReference type="Pfam" id="PF00196">
    <property type="entry name" value="GerE"/>
    <property type="match status" value="1"/>
</dbReference>
<dbReference type="EMBL" id="LNYC01000070">
    <property type="protein sequence ID" value="KTC97511.1"/>
    <property type="molecule type" value="Genomic_DNA"/>
</dbReference>
<dbReference type="InterPro" id="IPR016032">
    <property type="entry name" value="Sig_transdc_resp-reg_C-effctor"/>
</dbReference>
<gene>
    <name evidence="1" type="primary">luxR</name>
    <name evidence="1" type="ORF">Lgee_1832</name>
</gene>
<sequence>MTRDVGKLYAGYLIDHIPGYFSVLDLHSNFLYGNARSLQASGFQTLDNMQGHSYRDMKCKAAEQHETFCRQDSQVIHQQKPLRILGHYCYNNDSWRIIFGEKFILKDEHNQPTAIAQHFYDVTETNVFNLMMLYECESFPSKQSADFYHQKSYVIEDEYPELHLSERETECFFYLLRGHSAKSIANMLSLSVRTIEYYFENIKNKFNCYSKSELVEKAFSLGYLHIIPQKLLLRKTGLT</sequence>
<dbReference type="PRINTS" id="PR00038">
    <property type="entry name" value="HTHLUXR"/>
</dbReference>
<dbReference type="Proteomes" id="UP000054785">
    <property type="component" value="Unassembled WGS sequence"/>
</dbReference>
<evidence type="ECO:0000313" key="1">
    <source>
        <dbReference type="EMBL" id="KTC97511.1"/>
    </source>
</evidence>
<dbReference type="PROSITE" id="PS00622">
    <property type="entry name" value="HTH_LUXR_1"/>
    <property type="match status" value="1"/>
</dbReference>
<dbReference type="GO" id="GO:0003677">
    <property type="term" value="F:DNA binding"/>
    <property type="evidence" value="ECO:0007669"/>
    <property type="project" value="InterPro"/>
</dbReference>
<dbReference type="CDD" id="cd06170">
    <property type="entry name" value="LuxR_C_like"/>
    <property type="match status" value="1"/>
</dbReference>
<dbReference type="STRING" id="45065.Lgee_1832"/>
<comment type="caution">
    <text evidence="1">The sequence shown here is derived from an EMBL/GenBank/DDBJ whole genome shotgun (WGS) entry which is preliminary data.</text>
</comment>
<proteinExistence type="predicted"/>
<dbReference type="PROSITE" id="PS50043">
    <property type="entry name" value="HTH_LUXR_2"/>
    <property type="match status" value="1"/>
</dbReference>
<dbReference type="SUPFAM" id="SSF46894">
    <property type="entry name" value="C-terminal effector domain of the bipartite response regulators"/>
    <property type="match status" value="1"/>
</dbReference>
<dbReference type="InterPro" id="IPR036388">
    <property type="entry name" value="WH-like_DNA-bd_sf"/>
</dbReference>
<name>A0A0W0TPI6_9GAMM</name>